<dbReference type="AlphaFoldDB" id="A0A7S0MLS6"/>
<feature type="region of interest" description="Disordered" evidence="1">
    <location>
        <begin position="1"/>
        <end position="20"/>
    </location>
</feature>
<feature type="compositionally biased region" description="Basic and acidic residues" evidence="1">
    <location>
        <begin position="11"/>
        <end position="20"/>
    </location>
</feature>
<sequence>MTAETSKGRSKKDMKAEVNPEARKFSWNKEQVKVRSAGELEAHQPPEFRLLDFSVVGNSTVSASQALTFSYKYIEGPSAASLNLQVRLGVCDDSSQERCRCSAVNLWLSSILINGSQTPGSVTSCMATTTVGEDWMAGFYRVEYLYVSPHYIPIYDYPFLQSVSFEKQDGVASKTYLPPTLLNIEYVGNISVVPGDILRFKISIAQGSFSVRCSGLYIYFRSENTNYFWFRNTARDSDGEPESAVGDTPSLECTTTITVDDQVPKGNFSIQAVFLHHGSLYSVYYSDGSVSDGCHQLGTNLNNTVFSSALYFHIDVPDVRPVQLQDFKMLNDVLITSNSTITFNVTITEGSFALRHFTIGFINERSEYLYVGGYLGDQNLEILAQPDSNITYKLSSPVFPHWTDGNYSVGYISIGYGNYYSVSYYQHGYVYYESYQPADLGKHTHTLFRDEILFELVQDISQYFKRIQSVNRNPQIPATQPGSRTDLPQCYIPDLAWEFITSNEGKSTWTGGLGMNMTRETQVWACVSHSFRDQACPSPPDLACYKYNERHARFAFWGPNSKLLLVRK</sequence>
<accession>A0A7S0MLS6</accession>
<evidence type="ECO:0000313" key="2">
    <source>
        <dbReference type="EMBL" id="CAD8645140.1"/>
    </source>
</evidence>
<reference evidence="2" key="1">
    <citation type="submission" date="2021-01" db="EMBL/GenBank/DDBJ databases">
        <authorList>
            <person name="Corre E."/>
            <person name="Pelletier E."/>
            <person name="Niang G."/>
            <person name="Scheremetjew M."/>
            <person name="Finn R."/>
            <person name="Kale V."/>
            <person name="Holt S."/>
            <person name="Cochrane G."/>
            <person name="Meng A."/>
            <person name="Brown T."/>
            <person name="Cohen L."/>
        </authorList>
    </citation>
    <scope>NUCLEOTIDE SEQUENCE</scope>
    <source>
        <strain evidence="2">CCAP979/52</strain>
    </source>
</reference>
<dbReference type="EMBL" id="HBEZ01041392">
    <property type="protein sequence ID" value="CAD8645140.1"/>
    <property type="molecule type" value="Transcribed_RNA"/>
</dbReference>
<name>A0A7S0MLS6_9CRYP</name>
<protein>
    <submittedName>
        <fullName evidence="2">Uncharacterized protein</fullName>
    </submittedName>
</protein>
<proteinExistence type="predicted"/>
<organism evidence="2">
    <name type="scientific">Cryptomonas curvata</name>
    <dbReference type="NCBI Taxonomy" id="233186"/>
    <lineage>
        <taxon>Eukaryota</taxon>
        <taxon>Cryptophyceae</taxon>
        <taxon>Cryptomonadales</taxon>
        <taxon>Cryptomonadaceae</taxon>
        <taxon>Cryptomonas</taxon>
    </lineage>
</organism>
<gene>
    <name evidence="2" type="ORF">CCUR1050_LOCUS22825</name>
</gene>
<evidence type="ECO:0000256" key="1">
    <source>
        <dbReference type="SAM" id="MobiDB-lite"/>
    </source>
</evidence>